<proteinExistence type="predicted"/>
<comment type="caution">
    <text evidence="1">The sequence shown here is derived from an EMBL/GenBank/DDBJ whole genome shotgun (WGS) entry which is preliminary data.</text>
</comment>
<organism evidence="1 2">
    <name type="scientific">Candidatus Vogelbacteria bacterium CG10_big_fil_rev_8_21_14_0_10_45_14</name>
    <dbReference type="NCBI Taxonomy" id="1975042"/>
    <lineage>
        <taxon>Bacteria</taxon>
        <taxon>Candidatus Vogeliibacteriota</taxon>
    </lineage>
</organism>
<name>A0A2H0RMG9_9BACT</name>
<gene>
    <name evidence="1" type="ORF">COV07_00275</name>
</gene>
<evidence type="ECO:0000313" key="1">
    <source>
        <dbReference type="EMBL" id="PIR47184.1"/>
    </source>
</evidence>
<dbReference type="Proteomes" id="UP000230833">
    <property type="component" value="Unassembled WGS sequence"/>
</dbReference>
<accession>A0A2H0RMG9</accession>
<feature type="non-terminal residue" evidence="1">
    <location>
        <position position="92"/>
    </location>
</feature>
<reference evidence="1 2" key="1">
    <citation type="submission" date="2017-09" db="EMBL/GenBank/DDBJ databases">
        <title>Depth-based differentiation of microbial function through sediment-hosted aquifers and enrichment of novel symbionts in the deep terrestrial subsurface.</title>
        <authorList>
            <person name="Probst A.J."/>
            <person name="Ladd B."/>
            <person name="Jarett J.K."/>
            <person name="Geller-Mcgrath D.E."/>
            <person name="Sieber C.M."/>
            <person name="Emerson J.B."/>
            <person name="Anantharaman K."/>
            <person name="Thomas B.C."/>
            <person name="Malmstrom R."/>
            <person name="Stieglmeier M."/>
            <person name="Klingl A."/>
            <person name="Woyke T."/>
            <person name="Ryan C.M."/>
            <person name="Banfield J.F."/>
        </authorList>
    </citation>
    <scope>NUCLEOTIDE SEQUENCE [LARGE SCALE GENOMIC DNA]</scope>
    <source>
        <strain evidence="1">CG10_big_fil_rev_8_21_14_0_10_45_14</strain>
    </source>
</reference>
<dbReference type="EMBL" id="PCYL01000004">
    <property type="protein sequence ID" value="PIR47184.1"/>
    <property type="molecule type" value="Genomic_DNA"/>
</dbReference>
<dbReference type="AlphaFoldDB" id="A0A2H0RMG9"/>
<protein>
    <submittedName>
        <fullName evidence="1">Uncharacterized protein</fullName>
    </submittedName>
</protein>
<sequence>MAKVSYVELEVGNIGLLDDGTVFIKIERLLRGNRIYGGVNLNTGELCCLLEIIETPFQRDCEDAAQAFNDRWIYDKSIIMLRKPNFHSLGST</sequence>
<evidence type="ECO:0000313" key="2">
    <source>
        <dbReference type="Proteomes" id="UP000230833"/>
    </source>
</evidence>